<dbReference type="Gene3D" id="1.25.40.20">
    <property type="entry name" value="Ankyrin repeat-containing domain"/>
    <property type="match status" value="1"/>
</dbReference>
<evidence type="ECO:0000313" key="1">
    <source>
        <dbReference type="EMBL" id="KAK8841808.1"/>
    </source>
</evidence>
<dbReference type="Proteomes" id="UP001470230">
    <property type="component" value="Unassembled WGS sequence"/>
</dbReference>
<dbReference type="EMBL" id="JAPFFF010000040">
    <property type="protein sequence ID" value="KAK8841808.1"/>
    <property type="molecule type" value="Genomic_DNA"/>
</dbReference>
<proteinExistence type="predicted"/>
<evidence type="ECO:0000313" key="2">
    <source>
        <dbReference type="Proteomes" id="UP001470230"/>
    </source>
</evidence>
<evidence type="ECO:0008006" key="3">
    <source>
        <dbReference type="Google" id="ProtNLM"/>
    </source>
</evidence>
<gene>
    <name evidence="1" type="ORF">M9Y10_026757</name>
</gene>
<accession>A0ABR2H6H3</accession>
<protein>
    <recommendedName>
        <fullName evidence="3">Ankyrin repeat protein</fullName>
    </recommendedName>
</protein>
<reference evidence="1 2" key="1">
    <citation type="submission" date="2024-04" db="EMBL/GenBank/DDBJ databases">
        <title>Tritrichomonas musculus Genome.</title>
        <authorList>
            <person name="Alves-Ferreira E."/>
            <person name="Grigg M."/>
            <person name="Lorenzi H."/>
            <person name="Galac M."/>
        </authorList>
    </citation>
    <scope>NUCLEOTIDE SEQUENCE [LARGE SCALE GENOMIC DNA]</scope>
    <source>
        <strain evidence="1 2">EAF2021</strain>
    </source>
</reference>
<dbReference type="InterPro" id="IPR036770">
    <property type="entry name" value="Ankyrin_rpt-contain_sf"/>
</dbReference>
<sequence>MVKCLLSKKEIDVNMKSIFIYLYNTVEKTVLHLAVENSDVEMVKLLLEKQEIDVNLKIYSKNDGEQGEKGDLHIEKSFKKLNFLFDIGTKKKKDEKESEF</sequence>
<dbReference type="InterPro" id="IPR002110">
    <property type="entry name" value="Ankyrin_rpt"/>
</dbReference>
<organism evidence="1 2">
    <name type="scientific">Tritrichomonas musculus</name>
    <dbReference type="NCBI Taxonomy" id="1915356"/>
    <lineage>
        <taxon>Eukaryota</taxon>
        <taxon>Metamonada</taxon>
        <taxon>Parabasalia</taxon>
        <taxon>Tritrichomonadida</taxon>
        <taxon>Tritrichomonadidae</taxon>
        <taxon>Tritrichomonas</taxon>
    </lineage>
</organism>
<name>A0ABR2H6H3_9EUKA</name>
<dbReference type="Pfam" id="PF12796">
    <property type="entry name" value="Ank_2"/>
    <property type="match status" value="1"/>
</dbReference>
<keyword evidence="2" id="KW-1185">Reference proteome</keyword>
<dbReference type="SUPFAM" id="SSF48403">
    <property type="entry name" value="Ankyrin repeat"/>
    <property type="match status" value="1"/>
</dbReference>
<comment type="caution">
    <text evidence="1">The sequence shown here is derived from an EMBL/GenBank/DDBJ whole genome shotgun (WGS) entry which is preliminary data.</text>
</comment>